<dbReference type="EMBL" id="CYXP01000003">
    <property type="protein sequence ID" value="CUN03900.1"/>
    <property type="molecule type" value="Genomic_DNA"/>
</dbReference>
<dbReference type="RefSeq" id="WP_005861292.1">
    <property type="nucleotide sequence ID" value="NZ_BQOC01000012.1"/>
</dbReference>
<dbReference type="DNASU" id="5307675"/>
<dbReference type="Proteomes" id="UP000095455">
    <property type="component" value="Unassembled WGS sequence"/>
</dbReference>
<sequence>MERLFKIRIFTVMFFLAVASIAANAKESKKEGDNYHAKQILIVGLHDNVKSNYFYNGMIAEETGMKADSIDQTYNTIIAENIAASVKNGDCKFIPANATQVTGQVLNEIKVNGESEDCYSDLSAVPTEELQKVLDNADADYLLVLNQHYLKWQDQPLRTLFHIVSYTLFDKDKNEVYRGNNFFTCMNLENPDKLRKSSRKSSSKIASTIIKTLDED</sequence>
<dbReference type="EMBL" id="WKMO01000003">
    <property type="protein sequence ID" value="MSB72517.1"/>
    <property type="molecule type" value="Genomic_DNA"/>
</dbReference>
<dbReference type="AlphaFoldDB" id="A0A173TNC5"/>
<evidence type="ECO:0000313" key="9">
    <source>
        <dbReference type="Proteomes" id="UP000284660"/>
    </source>
</evidence>
<evidence type="ECO:0000313" key="8">
    <source>
        <dbReference type="Proteomes" id="UP000095591"/>
    </source>
</evidence>
<protein>
    <submittedName>
        <fullName evidence="2">Uncharacterized protein</fullName>
    </submittedName>
</protein>
<dbReference type="EMBL" id="WKNE01000004">
    <property type="protein sequence ID" value="MRZ54526.1"/>
    <property type="molecule type" value="Genomic_DNA"/>
</dbReference>
<dbReference type="Proteomes" id="UP000441609">
    <property type="component" value="Unassembled WGS sequence"/>
</dbReference>
<evidence type="ECO:0000313" key="11">
    <source>
        <dbReference type="Proteomes" id="UP000441609"/>
    </source>
</evidence>
<accession>A0A173TNC5</accession>
<organism evidence="2 8">
    <name type="scientific">Parabacteroides distasonis</name>
    <dbReference type="NCBI Taxonomy" id="823"/>
    <lineage>
        <taxon>Bacteria</taxon>
        <taxon>Pseudomonadati</taxon>
        <taxon>Bacteroidota</taxon>
        <taxon>Bacteroidia</taxon>
        <taxon>Bacteroidales</taxon>
        <taxon>Tannerellaceae</taxon>
        <taxon>Parabacteroides</taxon>
    </lineage>
</organism>
<keyword evidence="1" id="KW-0732">Signal</keyword>
<dbReference type="EMBL" id="QSJN01000005">
    <property type="protein sequence ID" value="RHD74973.1"/>
    <property type="molecule type" value="Genomic_DNA"/>
</dbReference>
<dbReference type="Proteomes" id="UP000432516">
    <property type="component" value="Unassembled WGS sequence"/>
</dbReference>
<reference evidence="6 9" key="2">
    <citation type="submission" date="2018-08" db="EMBL/GenBank/DDBJ databases">
        <title>A genome reference for cultivated species of the human gut microbiota.</title>
        <authorList>
            <person name="Zou Y."/>
            <person name="Xue W."/>
            <person name="Luo G."/>
        </authorList>
    </citation>
    <scope>NUCLEOTIDE SEQUENCE [LARGE SCALE GENOMIC DNA]</scope>
    <source>
        <strain evidence="6 9">AM30-4</strain>
    </source>
</reference>
<evidence type="ECO:0000313" key="2">
    <source>
        <dbReference type="EMBL" id="CUN03900.1"/>
    </source>
</evidence>
<evidence type="ECO:0000313" key="5">
    <source>
        <dbReference type="EMBL" id="MSB72517.1"/>
    </source>
</evidence>
<feature type="chain" id="PRO_5014533233" evidence="1">
    <location>
        <begin position="26"/>
        <end position="216"/>
    </location>
</feature>
<name>A0A173TNC5_PARDI</name>
<evidence type="ECO:0000313" key="7">
    <source>
        <dbReference type="Proteomes" id="UP000095455"/>
    </source>
</evidence>
<evidence type="ECO:0000313" key="10">
    <source>
        <dbReference type="Proteomes" id="UP000432516"/>
    </source>
</evidence>
<evidence type="ECO:0000313" key="3">
    <source>
        <dbReference type="EMBL" id="CUN98240.1"/>
    </source>
</evidence>
<proteinExistence type="predicted"/>
<gene>
    <name evidence="6" type="ORF">DW782_09850</name>
    <name evidence="3" type="ORF">ERS852380_01353</name>
    <name evidence="2" type="ORF">ERS852429_01653</name>
    <name evidence="4" type="ORF">GKD68_07125</name>
    <name evidence="5" type="ORF">GKD70_04290</name>
</gene>
<dbReference type="EMBL" id="CYYK01000004">
    <property type="protein sequence ID" value="CUN98240.1"/>
    <property type="molecule type" value="Genomic_DNA"/>
</dbReference>
<dbReference type="Proteomes" id="UP000284660">
    <property type="component" value="Unassembled WGS sequence"/>
</dbReference>
<reference evidence="7 8" key="1">
    <citation type="submission" date="2015-09" db="EMBL/GenBank/DDBJ databases">
        <authorList>
            <consortium name="Pathogen Informatics"/>
        </authorList>
    </citation>
    <scope>NUCLEOTIDE SEQUENCE [LARGE SCALE GENOMIC DNA]</scope>
    <source>
        <strain evidence="3 7">2789STDY5608822</strain>
        <strain evidence="2 8">2789STDY5608872</strain>
    </source>
</reference>
<evidence type="ECO:0000256" key="1">
    <source>
        <dbReference type="SAM" id="SignalP"/>
    </source>
</evidence>
<feature type="signal peptide" evidence="1">
    <location>
        <begin position="1"/>
        <end position="25"/>
    </location>
</feature>
<evidence type="ECO:0000313" key="4">
    <source>
        <dbReference type="EMBL" id="MRZ54526.1"/>
    </source>
</evidence>
<reference evidence="10 11" key="3">
    <citation type="journal article" date="2019" name="Nat. Med.">
        <title>A library of human gut bacterial isolates paired with longitudinal multiomics data enables mechanistic microbiome research.</title>
        <authorList>
            <person name="Poyet M."/>
            <person name="Groussin M."/>
            <person name="Gibbons S.M."/>
            <person name="Avila-Pacheco J."/>
            <person name="Jiang X."/>
            <person name="Kearney S.M."/>
            <person name="Perrotta A.R."/>
            <person name="Berdy B."/>
            <person name="Zhao S."/>
            <person name="Lieberman T.D."/>
            <person name="Swanson P.K."/>
            <person name="Smith M."/>
            <person name="Roesemann S."/>
            <person name="Alexander J.E."/>
            <person name="Rich S.A."/>
            <person name="Livny J."/>
            <person name="Vlamakis H."/>
            <person name="Clish C."/>
            <person name="Bullock K."/>
            <person name="Deik A."/>
            <person name="Scott J."/>
            <person name="Pierce K.A."/>
            <person name="Xavier R.J."/>
            <person name="Alm E.J."/>
        </authorList>
    </citation>
    <scope>NUCLEOTIDE SEQUENCE [LARGE SCALE GENOMIC DNA]</scope>
    <source>
        <strain evidence="4 10">BIOML-A2</strain>
        <strain evidence="5 11">BIOML-A20</strain>
    </source>
</reference>
<evidence type="ECO:0000313" key="6">
    <source>
        <dbReference type="EMBL" id="RHD74973.1"/>
    </source>
</evidence>
<dbReference type="OMA" id="CKFIPAN"/>
<dbReference type="Proteomes" id="UP000095591">
    <property type="component" value="Unassembled WGS sequence"/>
</dbReference>
<dbReference type="OrthoDB" id="1028774at2"/>